<keyword evidence="2" id="KW-1185">Reference proteome</keyword>
<accession>A0A437QRK2</accession>
<dbReference type="EMBL" id="SACS01000011">
    <property type="protein sequence ID" value="RVU37136.1"/>
    <property type="molecule type" value="Genomic_DNA"/>
</dbReference>
<proteinExistence type="predicted"/>
<dbReference type="AlphaFoldDB" id="A0A437QRK2"/>
<evidence type="ECO:0000313" key="2">
    <source>
        <dbReference type="Proteomes" id="UP000283077"/>
    </source>
</evidence>
<dbReference type="Proteomes" id="UP000283077">
    <property type="component" value="Unassembled WGS sequence"/>
</dbReference>
<reference evidence="1 2" key="1">
    <citation type="submission" date="2019-01" db="EMBL/GenBank/DDBJ databases">
        <authorList>
            <person name="Chen W.-M."/>
        </authorList>
    </citation>
    <scope>NUCLEOTIDE SEQUENCE [LARGE SCALE GENOMIC DNA]</scope>
    <source>
        <strain evidence="1 2">KYPC3</strain>
    </source>
</reference>
<gene>
    <name evidence="1" type="ORF">EOE67_11090</name>
</gene>
<protein>
    <submittedName>
        <fullName evidence="1">Uncharacterized protein</fullName>
    </submittedName>
</protein>
<comment type="caution">
    <text evidence="1">The sequence shown here is derived from an EMBL/GenBank/DDBJ whole genome shotgun (WGS) entry which is preliminary data.</text>
</comment>
<organism evidence="1 2">
    <name type="scientific">Rheinheimera riviphila</name>
    <dbReference type="NCBI Taxonomy" id="1834037"/>
    <lineage>
        <taxon>Bacteria</taxon>
        <taxon>Pseudomonadati</taxon>
        <taxon>Pseudomonadota</taxon>
        <taxon>Gammaproteobacteria</taxon>
        <taxon>Chromatiales</taxon>
        <taxon>Chromatiaceae</taxon>
        <taxon>Rheinheimera</taxon>
    </lineage>
</organism>
<evidence type="ECO:0000313" key="1">
    <source>
        <dbReference type="EMBL" id="RVU37136.1"/>
    </source>
</evidence>
<dbReference type="RefSeq" id="WP_127699152.1">
    <property type="nucleotide sequence ID" value="NZ_SACS01000011.1"/>
</dbReference>
<name>A0A437QRK2_9GAMM</name>
<sequence>MSVNFIVKPLISCLLFTTLSGCIKNVEENPVIELDKFFGEYHNSREVLIINPDRTYSIKTDSVVDAGRWSLNDSNVTLSANKSRIVYIKVYEVDGAYQLIIQDKKPQDPDTYDWSRVMIKVE</sequence>